<organism evidence="2 3">
    <name type="scientific">Aggregatimonas sangjinii</name>
    <dbReference type="NCBI Taxonomy" id="2583587"/>
    <lineage>
        <taxon>Bacteria</taxon>
        <taxon>Pseudomonadati</taxon>
        <taxon>Bacteroidota</taxon>
        <taxon>Flavobacteriia</taxon>
        <taxon>Flavobacteriales</taxon>
        <taxon>Flavobacteriaceae</taxon>
        <taxon>Aggregatimonas</taxon>
    </lineage>
</organism>
<gene>
    <name evidence="2" type="ORF">FGM00_13890</name>
</gene>
<feature type="domain" description="DUF4145" evidence="1">
    <location>
        <begin position="105"/>
        <end position="193"/>
    </location>
</feature>
<dbReference type="AlphaFoldDB" id="A0A5B7SVU0"/>
<accession>A0A5B7SVU0</accession>
<dbReference type="Pfam" id="PF13643">
    <property type="entry name" value="DUF4145"/>
    <property type="match status" value="1"/>
</dbReference>
<dbReference type="RefSeq" id="WP_138853487.1">
    <property type="nucleotide sequence ID" value="NZ_CP040710.1"/>
</dbReference>
<dbReference type="InterPro" id="IPR025285">
    <property type="entry name" value="DUF4145"/>
</dbReference>
<proteinExistence type="predicted"/>
<evidence type="ECO:0000313" key="2">
    <source>
        <dbReference type="EMBL" id="QCX01148.1"/>
    </source>
</evidence>
<dbReference type="Proteomes" id="UP000310017">
    <property type="component" value="Chromosome"/>
</dbReference>
<sequence length="221" mass="25202">MDLLTNTDKKLFDNAISCICPHCGDSNSPNLTSTPKHNLLFRHRPKKIGMAYLCNTCKEPLFFKFKILSIDSMKINISDEYEVIENPKVKFDYEHLPEVVKNDFKEALGCYTNGLYNAFAAMCRRTIQSSADNLGAEGKSKVQNQINELKELGTLDDETYEILKRIILDGHDGAHPHLPALSLERAEILLELLKDVLHQLFIRKGRIKKAARLRTEQLKSK</sequence>
<reference evidence="2 3" key="1">
    <citation type="submission" date="2019-05" db="EMBL/GenBank/DDBJ databases">
        <title>Genome sequencing of F202Z8.</title>
        <authorList>
            <person name="Kwon Y.M."/>
        </authorList>
    </citation>
    <scope>NUCLEOTIDE SEQUENCE [LARGE SCALE GENOMIC DNA]</scope>
    <source>
        <strain evidence="2 3">F202Z8</strain>
    </source>
</reference>
<dbReference type="OrthoDB" id="1417974at2"/>
<protein>
    <submittedName>
        <fullName evidence="2">DUF4145 domain-containing protein</fullName>
    </submittedName>
</protein>
<evidence type="ECO:0000313" key="3">
    <source>
        <dbReference type="Proteomes" id="UP000310017"/>
    </source>
</evidence>
<name>A0A5B7SVU0_9FLAO</name>
<dbReference type="KEGG" id="asag:FGM00_13890"/>
<dbReference type="EMBL" id="CP040710">
    <property type="protein sequence ID" value="QCX01148.1"/>
    <property type="molecule type" value="Genomic_DNA"/>
</dbReference>
<keyword evidence="3" id="KW-1185">Reference proteome</keyword>
<evidence type="ECO:0000259" key="1">
    <source>
        <dbReference type="Pfam" id="PF13643"/>
    </source>
</evidence>